<feature type="domain" description="Methyltransferase" evidence="1">
    <location>
        <begin position="44"/>
        <end position="140"/>
    </location>
</feature>
<organism evidence="2 3">
    <name type="scientific">Branchiibius hedensis</name>
    <dbReference type="NCBI Taxonomy" id="672460"/>
    <lineage>
        <taxon>Bacteria</taxon>
        <taxon>Bacillati</taxon>
        <taxon>Actinomycetota</taxon>
        <taxon>Actinomycetes</taxon>
        <taxon>Micrococcales</taxon>
        <taxon>Dermacoccaceae</taxon>
        <taxon>Branchiibius</taxon>
    </lineage>
</organism>
<dbReference type="Proteomes" id="UP000250028">
    <property type="component" value="Unassembled WGS sequence"/>
</dbReference>
<dbReference type="Pfam" id="PF13649">
    <property type="entry name" value="Methyltransf_25"/>
    <property type="match status" value="1"/>
</dbReference>
<sequence>MAEDPDTLAWAEFGEFLRQPESSEDYIDHVPWDTAGFDTTRPLLDIGCGSGLTTQVLAHRFTGTEVVAVEPDPLMRSLLMRRVADDQLLREQVTVVPEPITECWLPAESGGALLFNVIYFLSEPAREAFWERMSQVMVPGAPILLSRSYGGVPVTEVPMTLLRKATIGRQEYQRWFAARPFFDQRSREDRVEITNTYRVLRDGEQVREVVTRITPQGLDEETVLGEIPIGRFSIEELDDRYVAVRRAPDLRR</sequence>
<dbReference type="SUPFAM" id="SSF53335">
    <property type="entry name" value="S-adenosyl-L-methionine-dependent methyltransferases"/>
    <property type="match status" value="1"/>
</dbReference>
<dbReference type="RefSeq" id="WP_109684941.1">
    <property type="nucleotide sequence ID" value="NZ_QGDN01000001.1"/>
</dbReference>
<accession>A0A2Y8ZR54</accession>
<dbReference type="EMBL" id="UESZ01000001">
    <property type="protein sequence ID" value="SSA34365.1"/>
    <property type="molecule type" value="Genomic_DNA"/>
</dbReference>
<protein>
    <submittedName>
        <fullName evidence="2">Methyltransferase domain-containing protein</fullName>
    </submittedName>
</protein>
<reference evidence="3" key="1">
    <citation type="submission" date="2016-10" db="EMBL/GenBank/DDBJ databases">
        <authorList>
            <person name="Varghese N."/>
            <person name="Submissions S."/>
        </authorList>
    </citation>
    <scope>NUCLEOTIDE SEQUENCE [LARGE SCALE GENOMIC DNA]</scope>
    <source>
        <strain evidence="3">DSM 22951</strain>
    </source>
</reference>
<evidence type="ECO:0000259" key="1">
    <source>
        <dbReference type="Pfam" id="PF13649"/>
    </source>
</evidence>
<keyword evidence="2" id="KW-0808">Transferase</keyword>
<evidence type="ECO:0000313" key="2">
    <source>
        <dbReference type="EMBL" id="SSA34365.1"/>
    </source>
</evidence>
<dbReference type="InterPro" id="IPR029063">
    <property type="entry name" value="SAM-dependent_MTases_sf"/>
</dbReference>
<keyword evidence="3" id="KW-1185">Reference proteome</keyword>
<dbReference type="Gene3D" id="3.40.50.150">
    <property type="entry name" value="Vaccinia Virus protein VP39"/>
    <property type="match status" value="1"/>
</dbReference>
<dbReference type="InterPro" id="IPR041698">
    <property type="entry name" value="Methyltransf_25"/>
</dbReference>
<proteinExistence type="predicted"/>
<keyword evidence="2" id="KW-0489">Methyltransferase</keyword>
<gene>
    <name evidence="2" type="ORF">SAMN04489750_1682</name>
</gene>
<dbReference type="GO" id="GO:0008168">
    <property type="term" value="F:methyltransferase activity"/>
    <property type="evidence" value="ECO:0007669"/>
    <property type="project" value="UniProtKB-KW"/>
</dbReference>
<evidence type="ECO:0000313" key="3">
    <source>
        <dbReference type="Proteomes" id="UP000250028"/>
    </source>
</evidence>
<dbReference type="CDD" id="cd02440">
    <property type="entry name" value="AdoMet_MTases"/>
    <property type="match status" value="1"/>
</dbReference>
<dbReference type="OrthoDB" id="9795634at2"/>
<dbReference type="GO" id="GO:0032259">
    <property type="term" value="P:methylation"/>
    <property type="evidence" value="ECO:0007669"/>
    <property type="project" value="UniProtKB-KW"/>
</dbReference>
<name>A0A2Y8ZR54_9MICO</name>
<dbReference type="AlphaFoldDB" id="A0A2Y8ZR54"/>